<evidence type="ECO:0000313" key="2">
    <source>
        <dbReference type="EMBL" id="HIR09412.1"/>
    </source>
</evidence>
<evidence type="ECO:0000256" key="1">
    <source>
        <dbReference type="SAM" id="Phobius"/>
    </source>
</evidence>
<reference evidence="2" key="2">
    <citation type="journal article" date="2021" name="PeerJ">
        <title>Extensive microbial diversity within the chicken gut microbiome revealed by metagenomics and culture.</title>
        <authorList>
            <person name="Gilroy R."/>
            <person name="Ravi A."/>
            <person name="Getino M."/>
            <person name="Pursley I."/>
            <person name="Horton D.L."/>
            <person name="Alikhan N.F."/>
            <person name="Baker D."/>
            <person name="Gharbi K."/>
            <person name="Hall N."/>
            <person name="Watson M."/>
            <person name="Adriaenssens E.M."/>
            <person name="Foster-Nyarko E."/>
            <person name="Jarju S."/>
            <person name="Secka A."/>
            <person name="Antonio M."/>
            <person name="Oren A."/>
            <person name="Chaudhuri R.R."/>
            <person name="La Ragione R."/>
            <person name="Hildebrand F."/>
            <person name="Pallen M.J."/>
        </authorList>
    </citation>
    <scope>NUCLEOTIDE SEQUENCE</scope>
    <source>
        <strain evidence="2">ChiHjej9B8-7071</strain>
    </source>
</reference>
<comment type="caution">
    <text evidence="2">The sequence shown here is derived from an EMBL/GenBank/DDBJ whole genome shotgun (WGS) entry which is preliminary data.</text>
</comment>
<feature type="non-terminal residue" evidence="2">
    <location>
        <position position="1"/>
    </location>
</feature>
<gene>
    <name evidence="2" type="ORF">IAA70_03295</name>
</gene>
<name>A0A9D1A6X3_9FIRM</name>
<feature type="transmembrane region" description="Helical" evidence="1">
    <location>
        <begin position="27"/>
        <end position="44"/>
    </location>
</feature>
<evidence type="ECO:0000313" key="3">
    <source>
        <dbReference type="Proteomes" id="UP000824258"/>
    </source>
</evidence>
<proteinExistence type="predicted"/>
<keyword evidence="1" id="KW-0812">Transmembrane</keyword>
<dbReference type="EMBL" id="DVGD01000096">
    <property type="protein sequence ID" value="HIR09412.1"/>
    <property type="molecule type" value="Genomic_DNA"/>
</dbReference>
<dbReference type="AlphaFoldDB" id="A0A9D1A6X3"/>
<protein>
    <submittedName>
        <fullName evidence="2">Uncharacterized protein</fullName>
    </submittedName>
</protein>
<accession>A0A9D1A6X3</accession>
<keyword evidence="1" id="KW-1133">Transmembrane helix</keyword>
<keyword evidence="1" id="KW-0472">Membrane</keyword>
<organism evidence="2 3">
    <name type="scientific">Candidatus Avoscillospira stercoripullorum</name>
    <dbReference type="NCBI Taxonomy" id="2840709"/>
    <lineage>
        <taxon>Bacteria</taxon>
        <taxon>Bacillati</taxon>
        <taxon>Bacillota</taxon>
        <taxon>Clostridia</taxon>
        <taxon>Eubacteriales</taxon>
        <taxon>Oscillospiraceae</taxon>
        <taxon>Oscillospiraceae incertae sedis</taxon>
        <taxon>Candidatus Avoscillospira</taxon>
    </lineage>
</organism>
<reference evidence="2" key="1">
    <citation type="submission" date="2020-10" db="EMBL/GenBank/DDBJ databases">
        <authorList>
            <person name="Gilroy R."/>
        </authorList>
    </citation>
    <scope>NUCLEOTIDE SEQUENCE</scope>
    <source>
        <strain evidence="2">ChiHjej9B8-7071</strain>
    </source>
</reference>
<dbReference type="Proteomes" id="UP000824258">
    <property type="component" value="Unassembled WGS sequence"/>
</dbReference>
<sequence length="48" mass="5321">VAALWPLAALALGRLFPQLWQWAELPLALLITLGGLFVPMCLVGKRYE</sequence>